<evidence type="ECO:0000256" key="3">
    <source>
        <dbReference type="ARBA" id="ARBA00011023"/>
    </source>
</evidence>
<reference evidence="14" key="1">
    <citation type="journal article" date="2023" name="Insect Mol. Biol.">
        <title>Genome sequencing provides insights into the evolution of gene families encoding plant cell wall-degrading enzymes in longhorned beetles.</title>
        <authorList>
            <person name="Shin N.R."/>
            <person name="Okamura Y."/>
            <person name="Kirsch R."/>
            <person name="Pauchet Y."/>
        </authorList>
    </citation>
    <scope>NUCLEOTIDE SEQUENCE</scope>
    <source>
        <strain evidence="14">MMC_N1</strain>
    </source>
</reference>
<evidence type="ECO:0000256" key="4">
    <source>
        <dbReference type="ARBA" id="ARBA00011166"/>
    </source>
</evidence>
<evidence type="ECO:0000256" key="6">
    <source>
        <dbReference type="ARBA" id="ARBA00022448"/>
    </source>
</evidence>
<comment type="subunit">
    <text evidence="4">Component of the conserved oligomeric Golgi complex which is composed of eight different subunits and is required for normal Golgi morphology and localization.</text>
</comment>
<dbReference type="InterPro" id="IPR048369">
    <property type="entry name" value="COG6_C"/>
</dbReference>
<evidence type="ECO:0000313" key="15">
    <source>
        <dbReference type="Proteomes" id="UP001162164"/>
    </source>
</evidence>
<dbReference type="InterPro" id="IPR048368">
    <property type="entry name" value="COG6_N"/>
</dbReference>
<dbReference type="PANTHER" id="PTHR21506:SF0">
    <property type="entry name" value="CONSERVED OLIGOMERIC GOLGI COMPLEX SUBUNIT 6"/>
    <property type="match status" value="1"/>
</dbReference>
<keyword evidence="8 11" id="KW-0333">Golgi apparatus</keyword>
<evidence type="ECO:0000259" key="13">
    <source>
        <dbReference type="Pfam" id="PF20653"/>
    </source>
</evidence>
<keyword evidence="6 11" id="KW-0813">Transport</keyword>
<sequence length="588" mass="67181">MIVEQTHVLSKRLNKVLEARFENEQETLDALKQLSTFYVENTLQARRNLRSQIEKRSLGINKQFLSSFLEVKESFDSVYDDIEEMNKSIKEMTQRLQSSKVKTKQLLAQTNSLQQEKSKNRIKQDISQSFIEHFQLSPNSLLPLYEKKDLSLSCDVFMILDKVQNIHNDCKVLMQSGFQSLALDIMEQMTLNQEKALENLYRWSQSHCKNMDNPDIADLVSKAMARLQDRTVLFGLGMSLMSIVFTKKTILVGEFINALTRGGPSGNPAPIEMRAHDIQIYVTDMLVWLNKAIPIEKQNFSVLIKLCNNVDSDELMTEAMAGITEGIVKRGLLQETLTELQNRCEQLFFVSLQQQVNNMLIKVESPPRNLSPTPVISNLVQTLRDMLSTSSLCEGREIDMGKIADIILEPLLRAMNEQASHLPPIDMAVYMLNCIYEIYTCLSLYEFMDDRLERLQAQAEAQIDTLTSEQTSSLVANLNLGPIYTILQDQTQEPLSGIPGMQFGDLKPFLVKLNYLTTSPDAILLTQIKLLTSSKHKKCVQKRSFEVLIAIYKQLYEAINNPTNQYENPHLIFERSPEELENIILKSC</sequence>
<evidence type="ECO:0000256" key="1">
    <source>
        <dbReference type="ARBA" id="ARBA00003627"/>
    </source>
</evidence>
<proteinExistence type="inferred from homology"/>
<dbReference type="SMART" id="SM01087">
    <property type="entry name" value="COG6"/>
    <property type="match status" value="1"/>
</dbReference>
<evidence type="ECO:0000256" key="7">
    <source>
        <dbReference type="ARBA" id="ARBA00022927"/>
    </source>
</evidence>
<comment type="similarity">
    <text evidence="3 11">Belongs to the COG6 family.</text>
</comment>
<organism evidence="14 15">
    <name type="scientific">Molorchus minor</name>
    <dbReference type="NCBI Taxonomy" id="1323400"/>
    <lineage>
        <taxon>Eukaryota</taxon>
        <taxon>Metazoa</taxon>
        <taxon>Ecdysozoa</taxon>
        <taxon>Arthropoda</taxon>
        <taxon>Hexapoda</taxon>
        <taxon>Insecta</taxon>
        <taxon>Pterygota</taxon>
        <taxon>Neoptera</taxon>
        <taxon>Endopterygota</taxon>
        <taxon>Coleoptera</taxon>
        <taxon>Polyphaga</taxon>
        <taxon>Cucujiformia</taxon>
        <taxon>Chrysomeloidea</taxon>
        <taxon>Cerambycidae</taxon>
        <taxon>Lamiinae</taxon>
        <taxon>Monochamini</taxon>
        <taxon>Molorchus</taxon>
    </lineage>
</organism>
<feature type="domain" description="Conserved Oligomeric Golgi complex subunit 6 C-terminal" evidence="13">
    <location>
        <begin position="179"/>
        <end position="328"/>
    </location>
</feature>
<comment type="subcellular location">
    <subcellularLocation>
        <location evidence="2 11">Golgi apparatus membrane</location>
        <topology evidence="2 11">Peripheral membrane protein</topology>
    </subcellularLocation>
</comment>
<evidence type="ECO:0000256" key="11">
    <source>
        <dbReference type="RuleBase" id="RU365075"/>
    </source>
</evidence>
<evidence type="ECO:0000256" key="2">
    <source>
        <dbReference type="ARBA" id="ARBA00004395"/>
    </source>
</evidence>
<feature type="domain" description="Conserved Oligomeric Golgi complex subunit 6 C-terminal" evidence="13">
    <location>
        <begin position="330"/>
        <end position="583"/>
    </location>
</feature>
<dbReference type="Proteomes" id="UP001162164">
    <property type="component" value="Unassembled WGS sequence"/>
</dbReference>
<dbReference type="PANTHER" id="PTHR21506">
    <property type="entry name" value="COMPONENT OF OLIGOMERIC GOLGI COMPLEX 6"/>
    <property type="match status" value="1"/>
</dbReference>
<dbReference type="Pfam" id="PF20653">
    <property type="entry name" value="COG6_C"/>
    <property type="match status" value="2"/>
</dbReference>
<dbReference type="InterPro" id="IPR010490">
    <property type="entry name" value="COG6"/>
</dbReference>
<accession>A0ABQ9JZU6</accession>
<name>A0ABQ9JZU6_9CUCU</name>
<comment type="function">
    <text evidence="1 11">Required for normal Golgi function.</text>
</comment>
<evidence type="ECO:0000259" key="12">
    <source>
        <dbReference type="Pfam" id="PF06419"/>
    </source>
</evidence>
<evidence type="ECO:0000256" key="9">
    <source>
        <dbReference type="ARBA" id="ARBA00023136"/>
    </source>
</evidence>
<dbReference type="EMBL" id="JAPWTJ010000058">
    <property type="protein sequence ID" value="KAJ8983853.1"/>
    <property type="molecule type" value="Genomic_DNA"/>
</dbReference>
<gene>
    <name evidence="14" type="ORF">NQ317_016458</name>
</gene>
<feature type="domain" description="Conserved oligomeric complex COG6 N-terminal" evidence="12">
    <location>
        <begin position="34"/>
        <end position="139"/>
    </location>
</feature>
<comment type="caution">
    <text evidence="14">The sequence shown here is derived from an EMBL/GenBank/DDBJ whole genome shotgun (WGS) entry which is preliminary data.</text>
</comment>
<keyword evidence="7 11" id="KW-0653">Protein transport</keyword>
<evidence type="ECO:0000256" key="5">
    <source>
        <dbReference type="ARBA" id="ARBA00020973"/>
    </source>
</evidence>
<keyword evidence="9 11" id="KW-0472">Membrane</keyword>
<dbReference type="Pfam" id="PF06419">
    <property type="entry name" value="COG6_N"/>
    <property type="match status" value="1"/>
</dbReference>
<protein>
    <recommendedName>
        <fullName evidence="5 11">Conserved oligomeric Golgi complex subunit 6</fullName>
        <shortName evidence="11">COG complex subunit 6</shortName>
    </recommendedName>
    <alternativeName>
        <fullName evidence="10 11">Component of oligomeric Golgi complex 6</fullName>
    </alternativeName>
</protein>
<keyword evidence="15" id="KW-1185">Reference proteome</keyword>
<evidence type="ECO:0000313" key="14">
    <source>
        <dbReference type="EMBL" id="KAJ8983853.1"/>
    </source>
</evidence>
<evidence type="ECO:0000256" key="8">
    <source>
        <dbReference type="ARBA" id="ARBA00023034"/>
    </source>
</evidence>
<evidence type="ECO:0000256" key="10">
    <source>
        <dbReference type="ARBA" id="ARBA00031348"/>
    </source>
</evidence>